<reference evidence="2" key="1">
    <citation type="journal article" date="2014" name="Int. J. Syst. Evol. Microbiol.">
        <title>Complete genome sequence of Corynebacterium casei LMG S-19264T (=DSM 44701T), isolated from a smear-ripened cheese.</title>
        <authorList>
            <consortium name="US DOE Joint Genome Institute (JGI-PGF)"/>
            <person name="Walter F."/>
            <person name="Albersmeier A."/>
            <person name="Kalinowski J."/>
            <person name="Ruckert C."/>
        </authorList>
    </citation>
    <scope>NUCLEOTIDE SEQUENCE</scope>
    <source>
        <strain evidence="2">JCM 3172</strain>
    </source>
</reference>
<comment type="caution">
    <text evidence="2">The sequence shown here is derived from an EMBL/GenBank/DDBJ whole genome shotgun (WGS) entry which is preliminary data.</text>
</comment>
<evidence type="ECO:0000259" key="1">
    <source>
        <dbReference type="Pfam" id="PF00561"/>
    </source>
</evidence>
<accession>A0A918H5X7</accession>
<dbReference type="PANTHER" id="PTHR43433:SF10">
    <property type="entry name" value="AB HYDROLASE-1 DOMAIN-CONTAINING PROTEIN"/>
    <property type="match status" value="1"/>
</dbReference>
<evidence type="ECO:0000313" key="3">
    <source>
        <dbReference type="Proteomes" id="UP000619486"/>
    </source>
</evidence>
<keyword evidence="2" id="KW-0378">Hydrolase</keyword>
<dbReference type="EMBL" id="BMQQ01000014">
    <property type="protein sequence ID" value="GGT41141.1"/>
    <property type="molecule type" value="Genomic_DNA"/>
</dbReference>
<organism evidence="2 3">
    <name type="scientific">Streptomyces purpureus</name>
    <dbReference type="NCBI Taxonomy" id="1951"/>
    <lineage>
        <taxon>Bacteria</taxon>
        <taxon>Bacillati</taxon>
        <taxon>Actinomycetota</taxon>
        <taxon>Actinomycetes</taxon>
        <taxon>Kitasatosporales</taxon>
        <taxon>Streptomycetaceae</taxon>
        <taxon>Streptomyces</taxon>
    </lineage>
</organism>
<dbReference type="SUPFAM" id="SSF53474">
    <property type="entry name" value="alpha/beta-Hydrolases"/>
    <property type="match status" value="1"/>
</dbReference>
<dbReference type="Proteomes" id="UP000619486">
    <property type="component" value="Unassembled WGS sequence"/>
</dbReference>
<dbReference type="InterPro" id="IPR000073">
    <property type="entry name" value="AB_hydrolase_1"/>
</dbReference>
<dbReference type="InterPro" id="IPR050471">
    <property type="entry name" value="AB_hydrolase"/>
</dbReference>
<dbReference type="GO" id="GO:0016787">
    <property type="term" value="F:hydrolase activity"/>
    <property type="evidence" value="ECO:0007669"/>
    <property type="project" value="UniProtKB-KW"/>
</dbReference>
<proteinExistence type="predicted"/>
<dbReference type="AlphaFoldDB" id="A0A918H5X7"/>
<gene>
    <name evidence="2" type="ORF">GCM10014713_38560</name>
</gene>
<dbReference type="InterPro" id="IPR029058">
    <property type="entry name" value="AB_hydrolase_fold"/>
</dbReference>
<dbReference type="Gene3D" id="3.40.50.1820">
    <property type="entry name" value="alpha/beta hydrolase"/>
    <property type="match status" value="1"/>
</dbReference>
<dbReference type="PANTHER" id="PTHR43433">
    <property type="entry name" value="HYDROLASE, ALPHA/BETA FOLD FAMILY PROTEIN"/>
    <property type="match status" value="1"/>
</dbReference>
<name>A0A918H5X7_9ACTN</name>
<feature type="domain" description="AB hydrolase-1" evidence="1">
    <location>
        <begin position="25"/>
        <end position="273"/>
    </location>
</feature>
<dbReference type="Pfam" id="PF00561">
    <property type="entry name" value="Abhydrolase_1"/>
    <property type="match status" value="1"/>
</dbReference>
<reference evidence="2" key="2">
    <citation type="submission" date="2020-09" db="EMBL/GenBank/DDBJ databases">
        <authorList>
            <person name="Sun Q."/>
            <person name="Ohkuma M."/>
        </authorList>
    </citation>
    <scope>NUCLEOTIDE SEQUENCE</scope>
    <source>
        <strain evidence="2">JCM 3172</strain>
    </source>
</reference>
<sequence length="300" mass="32163">MYTRIRTGDGRGLVAEEWGNPSGTPVLLLHGTPGSRLGTALPDVTLRYPHVRFIAYDRPGYGDSDRLPGRRVADAARDAAAVADALGVERFAVVGRSGGAPHALACAALLPGRVLGAAALVSLAPRNAPGLDWFDGMTPSNVREYAMASDAPDLLAGELAPRAEAIRRDPVRLIEEMRAELSDHDVPIVSDPRVRASLLDNYREALRTSHHGWFDDSVALAHPWGFDLSAISGPVMLWHGQDDGFSPVGHTRWLADRIEGAELVLEPDAGHFAAQYALPRVLDWLLDAERTSGGGVAGRP</sequence>
<protein>
    <submittedName>
        <fullName evidence="2">Alpha/beta hydrolase</fullName>
    </submittedName>
</protein>
<evidence type="ECO:0000313" key="2">
    <source>
        <dbReference type="EMBL" id="GGT41141.1"/>
    </source>
</evidence>
<keyword evidence="3" id="KW-1185">Reference proteome</keyword>
<dbReference type="RefSeq" id="WP_373287637.1">
    <property type="nucleotide sequence ID" value="NZ_BMQQ01000014.1"/>
</dbReference>